<keyword evidence="1" id="KW-0472">Membrane</keyword>
<keyword evidence="1" id="KW-0812">Transmembrane</keyword>
<dbReference type="EMBL" id="CADCUZ010000022">
    <property type="protein sequence ID" value="CAA9398527.1"/>
    <property type="molecule type" value="Genomic_DNA"/>
</dbReference>
<keyword evidence="1" id="KW-1133">Transmembrane helix</keyword>
<evidence type="ECO:0000256" key="1">
    <source>
        <dbReference type="SAM" id="Phobius"/>
    </source>
</evidence>
<name>A0A6J4NW28_9ACTN</name>
<feature type="transmembrane region" description="Helical" evidence="1">
    <location>
        <begin position="59"/>
        <end position="76"/>
    </location>
</feature>
<organism evidence="2">
    <name type="scientific">uncultured Rubrobacteraceae bacterium</name>
    <dbReference type="NCBI Taxonomy" id="349277"/>
    <lineage>
        <taxon>Bacteria</taxon>
        <taxon>Bacillati</taxon>
        <taxon>Actinomycetota</taxon>
        <taxon>Rubrobacteria</taxon>
        <taxon>Rubrobacterales</taxon>
        <taxon>Rubrobacteraceae</taxon>
        <taxon>environmental samples</taxon>
    </lineage>
</organism>
<evidence type="ECO:0000313" key="2">
    <source>
        <dbReference type="EMBL" id="CAA9398527.1"/>
    </source>
</evidence>
<accession>A0A6J4NW28</accession>
<sequence length="174" mass="19213">MIGGQRSGANHEEREERVRMTRLPAREDIGERSPVRRVFDPKAQVWMATVLSVVGFAEGWWWALFFGLLLTCAVATKGATRLWRRGVEGLWTSGSQWNGAMDGPVPTPAVVDRDGKHAQRQLLEAIERHGEITPVRAALETTLTVAEAGRMLSELAQGGHLEVRAEGSKLLYGL</sequence>
<protein>
    <recommendedName>
        <fullName evidence="3">DprA winged helix domain-containing protein</fullName>
    </recommendedName>
</protein>
<proteinExistence type="predicted"/>
<gene>
    <name evidence="2" type="ORF">AVDCRST_MAG55-514</name>
</gene>
<evidence type="ECO:0008006" key="3">
    <source>
        <dbReference type="Google" id="ProtNLM"/>
    </source>
</evidence>
<dbReference type="AlphaFoldDB" id="A0A6J4NW28"/>
<reference evidence="2" key="1">
    <citation type="submission" date="2020-02" db="EMBL/GenBank/DDBJ databases">
        <authorList>
            <person name="Meier V. D."/>
        </authorList>
    </citation>
    <scope>NUCLEOTIDE SEQUENCE</scope>
    <source>
        <strain evidence="2">AVDCRST_MAG55</strain>
    </source>
</reference>